<dbReference type="GO" id="GO:0003676">
    <property type="term" value="F:nucleic acid binding"/>
    <property type="evidence" value="ECO:0007669"/>
    <property type="project" value="InterPro"/>
</dbReference>
<dbReference type="Gramene" id="evm.model.02.1425">
    <property type="protein sequence ID" value="cds.evm.model.02.1425"/>
    <property type="gene ID" value="evm.TU.02.1425"/>
</dbReference>
<dbReference type="Proteomes" id="UP000596661">
    <property type="component" value="Chromosome 2"/>
</dbReference>
<dbReference type="PANTHER" id="PTHR47074">
    <property type="entry name" value="BNAC02G40300D PROTEIN"/>
    <property type="match status" value="1"/>
</dbReference>
<dbReference type="InterPro" id="IPR036397">
    <property type="entry name" value="RNaseH_sf"/>
</dbReference>
<name>A0A803NTK3_CANSA</name>
<protein>
    <recommendedName>
        <fullName evidence="1">RNase H type-1 domain-containing protein</fullName>
    </recommendedName>
</protein>
<evidence type="ECO:0000313" key="3">
    <source>
        <dbReference type="Proteomes" id="UP000596661"/>
    </source>
</evidence>
<proteinExistence type="predicted"/>
<dbReference type="GO" id="GO:0004523">
    <property type="term" value="F:RNA-DNA hybrid ribonuclease activity"/>
    <property type="evidence" value="ECO:0007669"/>
    <property type="project" value="InterPro"/>
</dbReference>
<reference evidence="2" key="1">
    <citation type="submission" date="2018-11" db="EMBL/GenBank/DDBJ databases">
        <authorList>
            <person name="Grassa J C."/>
        </authorList>
    </citation>
    <scope>NUCLEOTIDE SEQUENCE [LARGE SCALE GENOMIC DNA]</scope>
</reference>
<organism evidence="2 3">
    <name type="scientific">Cannabis sativa</name>
    <name type="common">Hemp</name>
    <name type="synonym">Marijuana</name>
    <dbReference type="NCBI Taxonomy" id="3483"/>
    <lineage>
        <taxon>Eukaryota</taxon>
        <taxon>Viridiplantae</taxon>
        <taxon>Streptophyta</taxon>
        <taxon>Embryophyta</taxon>
        <taxon>Tracheophyta</taxon>
        <taxon>Spermatophyta</taxon>
        <taxon>Magnoliopsida</taxon>
        <taxon>eudicotyledons</taxon>
        <taxon>Gunneridae</taxon>
        <taxon>Pentapetalae</taxon>
        <taxon>rosids</taxon>
        <taxon>fabids</taxon>
        <taxon>Rosales</taxon>
        <taxon>Cannabaceae</taxon>
        <taxon>Cannabis</taxon>
    </lineage>
</organism>
<evidence type="ECO:0000313" key="2">
    <source>
        <dbReference type="EnsemblPlants" id="cds.evm.model.02.1425"/>
    </source>
</evidence>
<feature type="domain" description="RNase H type-1" evidence="1">
    <location>
        <begin position="66"/>
        <end position="187"/>
    </location>
</feature>
<dbReference type="PANTHER" id="PTHR47074:SF11">
    <property type="entry name" value="REVERSE TRANSCRIPTASE-LIKE PROTEIN"/>
    <property type="match status" value="1"/>
</dbReference>
<keyword evidence="3" id="KW-1185">Reference proteome</keyword>
<dbReference type="EnsemblPlants" id="evm.model.02.1425">
    <property type="protein sequence ID" value="cds.evm.model.02.1425"/>
    <property type="gene ID" value="evm.TU.02.1425"/>
</dbReference>
<dbReference type="CDD" id="cd06222">
    <property type="entry name" value="RNase_H_like"/>
    <property type="match status" value="1"/>
</dbReference>
<sequence length="215" mass="24062">MPNKKDATVSFGSWFGDILSKNQQAVKEEAAMIVWRLWMARNDVLWNNKTVKAFEVVKLARTNLINVDGAIFEAESRFGVGVVIRDYTEKLIEVVSISKSGVVRPEIAEVIGVKEALSWIKKHSYSDVEIETDSLVVVQAIDGEVYMPSQFGMLVQDCRLMVSSLNYVVNSFVKRSANRAAHCVARQSCFMSGCIFSELNAPSDLLSIVMDERSR</sequence>
<dbReference type="EMBL" id="UZAU01000193">
    <property type="status" value="NOT_ANNOTATED_CDS"/>
    <property type="molecule type" value="Genomic_DNA"/>
</dbReference>
<dbReference type="InterPro" id="IPR052929">
    <property type="entry name" value="RNase_H-like_EbsB-rel"/>
</dbReference>
<evidence type="ECO:0000259" key="1">
    <source>
        <dbReference type="Pfam" id="PF13456"/>
    </source>
</evidence>
<dbReference type="InterPro" id="IPR012337">
    <property type="entry name" value="RNaseH-like_sf"/>
</dbReference>
<dbReference type="AlphaFoldDB" id="A0A803NTK3"/>
<dbReference type="Pfam" id="PF13456">
    <property type="entry name" value="RVT_3"/>
    <property type="match status" value="1"/>
</dbReference>
<reference evidence="2" key="2">
    <citation type="submission" date="2021-03" db="UniProtKB">
        <authorList>
            <consortium name="EnsemblPlants"/>
        </authorList>
    </citation>
    <scope>IDENTIFICATION</scope>
</reference>
<accession>A0A803NTK3</accession>
<dbReference type="SUPFAM" id="SSF53098">
    <property type="entry name" value="Ribonuclease H-like"/>
    <property type="match status" value="1"/>
</dbReference>
<dbReference type="InterPro" id="IPR044730">
    <property type="entry name" value="RNase_H-like_dom_plant"/>
</dbReference>
<dbReference type="InterPro" id="IPR002156">
    <property type="entry name" value="RNaseH_domain"/>
</dbReference>
<dbReference type="Gene3D" id="3.30.420.10">
    <property type="entry name" value="Ribonuclease H-like superfamily/Ribonuclease H"/>
    <property type="match status" value="1"/>
</dbReference>